<sequence length="35" mass="4013">MDAHSFAARNFAHLYVVSGRQHSMDAVAKMQKLFF</sequence>
<name>A0A8S5PF79_9CAUD</name>
<evidence type="ECO:0000313" key="1">
    <source>
        <dbReference type="EMBL" id="DAE05099.1"/>
    </source>
</evidence>
<protein>
    <submittedName>
        <fullName evidence="1">Uncharacterized protein</fullName>
    </submittedName>
</protein>
<organism evidence="1">
    <name type="scientific">Siphoviridae sp. ctvNP11</name>
    <dbReference type="NCBI Taxonomy" id="2825721"/>
    <lineage>
        <taxon>Viruses</taxon>
        <taxon>Duplodnaviria</taxon>
        <taxon>Heunggongvirae</taxon>
        <taxon>Uroviricota</taxon>
        <taxon>Caudoviricetes</taxon>
    </lineage>
</organism>
<reference evidence="1" key="1">
    <citation type="journal article" date="2021" name="Proc. Natl. Acad. Sci. U.S.A.">
        <title>A Catalog of Tens of Thousands of Viruses from Human Metagenomes Reveals Hidden Associations with Chronic Diseases.</title>
        <authorList>
            <person name="Tisza M.J."/>
            <person name="Buck C.B."/>
        </authorList>
    </citation>
    <scope>NUCLEOTIDE SEQUENCE</scope>
    <source>
        <strain evidence="1">CtvNP11</strain>
    </source>
</reference>
<dbReference type="EMBL" id="BK015403">
    <property type="protein sequence ID" value="DAE05099.1"/>
    <property type="molecule type" value="Genomic_DNA"/>
</dbReference>
<proteinExistence type="predicted"/>
<accession>A0A8S5PF79</accession>